<organism evidence="2 3">
    <name type="scientific">Dactylosporangium darangshiense</name>
    <dbReference type="NCBI Taxonomy" id="579108"/>
    <lineage>
        <taxon>Bacteria</taxon>
        <taxon>Bacillati</taxon>
        <taxon>Actinomycetota</taxon>
        <taxon>Actinomycetes</taxon>
        <taxon>Micromonosporales</taxon>
        <taxon>Micromonosporaceae</taxon>
        <taxon>Dactylosporangium</taxon>
    </lineage>
</organism>
<dbReference type="PANTHER" id="PTHR35585">
    <property type="entry name" value="HHE DOMAIN PROTEIN (AFU_ORTHOLOGUE AFUA_4G00730)"/>
    <property type="match status" value="1"/>
</dbReference>
<dbReference type="InterPro" id="IPR012312">
    <property type="entry name" value="Hemerythrin-like"/>
</dbReference>
<feature type="domain" description="Hemerythrin-like" evidence="1">
    <location>
        <begin position="8"/>
        <end position="124"/>
    </location>
</feature>
<accession>A0ABP8DC63</accession>
<sequence length="170" mass="19587">MFAVMDDITALILDDHAAFRRGFARLDDAQDAEQLAAVWDTLALHLEIHAEAEELILYPHLLRQHTEDAAEETDDAIRDHNKIRDAIEAARARPVGSDAWWKAVWEARKENSEHLAEEEDEVLPDFRRHAGLDLRLELGERWLAFYGEHPSGRGLTFTDKDPKRYIQEHG</sequence>
<dbReference type="Gene3D" id="1.20.120.520">
    <property type="entry name" value="nmb1532 protein domain like"/>
    <property type="match status" value="1"/>
</dbReference>
<dbReference type="Proteomes" id="UP001500620">
    <property type="component" value="Unassembled WGS sequence"/>
</dbReference>
<name>A0ABP8DC63_9ACTN</name>
<dbReference type="PANTHER" id="PTHR35585:SF1">
    <property type="entry name" value="HHE DOMAIN PROTEIN (AFU_ORTHOLOGUE AFUA_4G00730)"/>
    <property type="match status" value="1"/>
</dbReference>
<comment type="caution">
    <text evidence="2">The sequence shown here is derived from an EMBL/GenBank/DDBJ whole genome shotgun (WGS) entry which is preliminary data.</text>
</comment>
<dbReference type="Pfam" id="PF01814">
    <property type="entry name" value="Hemerythrin"/>
    <property type="match status" value="1"/>
</dbReference>
<keyword evidence="3" id="KW-1185">Reference proteome</keyword>
<gene>
    <name evidence="2" type="ORF">GCM10022255_048520</name>
</gene>
<evidence type="ECO:0000313" key="3">
    <source>
        <dbReference type="Proteomes" id="UP001500620"/>
    </source>
</evidence>
<evidence type="ECO:0000259" key="1">
    <source>
        <dbReference type="Pfam" id="PF01814"/>
    </source>
</evidence>
<proteinExistence type="predicted"/>
<reference evidence="3" key="1">
    <citation type="journal article" date="2019" name="Int. J. Syst. Evol. Microbiol.">
        <title>The Global Catalogue of Microorganisms (GCM) 10K type strain sequencing project: providing services to taxonomists for standard genome sequencing and annotation.</title>
        <authorList>
            <consortium name="The Broad Institute Genomics Platform"/>
            <consortium name="The Broad Institute Genome Sequencing Center for Infectious Disease"/>
            <person name="Wu L."/>
            <person name="Ma J."/>
        </authorList>
    </citation>
    <scope>NUCLEOTIDE SEQUENCE [LARGE SCALE GENOMIC DNA]</scope>
    <source>
        <strain evidence="3">JCM 17441</strain>
    </source>
</reference>
<protein>
    <submittedName>
        <fullName evidence="2">Hemerythrin domain-containing protein</fullName>
    </submittedName>
</protein>
<evidence type="ECO:0000313" key="2">
    <source>
        <dbReference type="EMBL" id="GAA4252345.1"/>
    </source>
</evidence>
<dbReference type="EMBL" id="BAABAT010000013">
    <property type="protein sequence ID" value="GAA4252345.1"/>
    <property type="molecule type" value="Genomic_DNA"/>
</dbReference>